<feature type="transmembrane region" description="Helical" evidence="6">
    <location>
        <begin position="369"/>
        <end position="392"/>
    </location>
</feature>
<dbReference type="Pfam" id="PF06459">
    <property type="entry name" value="RR_TM4-6"/>
    <property type="match status" value="1"/>
</dbReference>
<evidence type="ECO:0000256" key="4">
    <source>
        <dbReference type="ARBA" id="ARBA00023136"/>
    </source>
</evidence>
<keyword evidence="3 6" id="KW-1133">Transmembrane helix</keyword>
<dbReference type="GO" id="GO:0005790">
    <property type="term" value="C:smooth endoplasmic reticulum"/>
    <property type="evidence" value="ECO:0007669"/>
    <property type="project" value="TreeGrafter"/>
</dbReference>
<evidence type="ECO:0000256" key="3">
    <source>
        <dbReference type="ARBA" id="ARBA00022989"/>
    </source>
</evidence>
<dbReference type="GO" id="GO:0042383">
    <property type="term" value="C:sarcolemma"/>
    <property type="evidence" value="ECO:0007669"/>
    <property type="project" value="TreeGrafter"/>
</dbReference>
<feature type="region of interest" description="Disordered" evidence="5">
    <location>
        <begin position="52"/>
        <end position="87"/>
    </location>
</feature>
<evidence type="ECO:0000256" key="5">
    <source>
        <dbReference type="SAM" id="MobiDB-lite"/>
    </source>
</evidence>
<evidence type="ECO:0000256" key="1">
    <source>
        <dbReference type="ARBA" id="ARBA00004141"/>
    </source>
</evidence>
<sequence length="571" mass="65073">MMNSATSSNISHETTKVGNDISPKLSTTLKSINNNVASLNFPSSPYLKKTSSPIVSPITRSPTSVVNTPSSSPPSPISNQKQPEGCEESKANFNTRNYVISLFASNFYRFKISALILAFVINFLLLFSKVNQISQNGLGDADNDIGNELNGDVNIDGDSDNNDKELVEWITSGDTSSYVGPLIATLAFVHSILSFSTLVAYYYLKVPLVIFKREKEICRMLEFEGMWISSQPAEDNLRAHWDKLVLSTPSFPQMYWDKFVKKKVRNKYSIQYDHGEITTLLGMDKINPDTETGRFGLSKFFGGIDIQYLIWKWGVVFTDISFLYLAVYFAASAFGNLNYFLYACHLLDVAVSFKTLRTIIQSVTHNGKQLVLTVMLTSIVIYLYTVVAFNFFRKFYVKDNDGVPDPKCNDMKTCFIFHLHTGLRAGGGIGDEIEAPDGDESESYRILFDLTFFFFVIIILLAIIQGLIIDAFGDLRDQLEQVKEDLESKCFICGIGKEYFDKIPHGFEQHVEKEHNFANYMYFLMHIINKPDTEYTGQETYVWELYQQRCWDFFPIGDCFRKQYEEELQPK</sequence>
<evidence type="ECO:0000259" key="7">
    <source>
        <dbReference type="Pfam" id="PF00520"/>
    </source>
</evidence>
<proteinExistence type="evidence at transcript level"/>
<dbReference type="AlphaFoldDB" id="C1L411"/>
<reference evidence="9" key="1">
    <citation type="journal article" date="2009" name="Nature">
        <title>The Schistosoma japonicum genome reveals features of host-parasite interplay.</title>
        <authorList>
            <person name="Liu F."/>
            <person name="Zhou Y."/>
            <person name="Wang Z.Q."/>
            <person name="Lu G."/>
            <person name="Zheng H."/>
            <person name="Brindley P.J."/>
            <person name="McManus D.P."/>
            <person name="Blair D."/>
            <person name="Zhang Q.H."/>
            <person name="Zhong Y."/>
            <person name="Wang S."/>
            <person name="Han Z.G."/>
            <person name="Chen Z."/>
        </authorList>
    </citation>
    <scope>NUCLEOTIDE SEQUENCE</scope>
    <source>
        <strain evidence="9">Anhui</strain>
    </source>
</reference>
<dbReference type="GO" id="GO:0030018">
    <property type="term" value="C:Z disc"/>
    <property type="evidence" value="ECO:0007669"/>
    <property type="project" value="TreeGrafter"/>
</dbReference>
<protein>
    <submittedName>
        <fullName evidence="9">Ryanodine receptor 44F</fullName>
    </submittedName>
</protein>
<dbReference type="PANTHER" id="PTHR46399">
    <property type="entry name" value="B30.2/SPRY DOMAIN-CONTAINING PROTEIN"/>
    <property type="match status" value="1"/>
</dbReference>
<accession>C1L411</accession>
<dbReference type="Gene3D" id="1.10.287.70">
    <property type="match status" value="1"/>
</dbReference>
<evidence type="ECO:0000259" key="8">
    <source>
        <dbReference type="Pfam" id="PF06459"/>
    </source>
</evidence>
<feature type="transmembrane region" description="Helical" evidence="6">
    <location>
        <begin position="110"/>
        <end position="128"/>
    </location>
</feature>
<keyword evidence="4 6" id="KW-0472">Membrane</keyword>
<feature type="transmembrane region" description="Helical" evidence="6">
    <location>
        <begin position="446"/>
        <end position="469"/>
    </location>
</feature>
<dbReference type="GO" id="GO:0034704">
    <property type="term" value="C:calcium channel complex"/>
    <property type="evidence" value="ECO:0007669"/>
    <property type="project" value="TreeGrafter"/>
</dbReference>
<name>C1L411_SCHJA</name>
<dbReference type="GO" id="GO:0005219">
    <property type="term" value="F:ryanodine-sensitive calcium-release channel activity"/>
    <property type="evidence" value="ECO:0007669"/>
    <property type="project" value="InterPro"/>
</dbReference>
<feature type="transmembrane region" description="Helical" evidence="6">
    <location>
        <begin position="182"/>
        <end position="204"/>
    </location>
</feature>
<evidence type="ECO:0000256" key="2">
    <source>
        <dbReference type="ARBA" id="ARBA00022692"/>
    </source>
</evidence>
<dbReference type="InterPro" id="IPR015925">
    <property type="entry name" value="Ryanodine_IP3_receptor"/>
</dbReference>
<dbReference type="GO" id="GO:0014808">
    <property type="term" value="P:release of sequestered calcium ion into cytosol by sarcoplasmic reticulum"/>
    <property type="evidence" value="ECO:0007669"/>
    <property type="project" value="TreeGrafter"/>
</dbReference>
<dbReference type="GO" id="GO:0006941">
    <property type="term" value="P:striated muscle contraction"/>
    <property type="evidence" value="ECO:0007669"/>
    <property type="project" value="TreeGrafter"/>
</dbReference>
<dbReference type="FunFam" id="1.10.287.70:FF:000017">
    <property type="entry name" value="ryanodine receptor isoform X2"/>
    <property type="match status" value="1"/>
</dbReference>
<feature type="transmembrane region" description="Helical" evidence="6">
    <location>
        <begin position="309"/>
        <end position="331"/>
    </location>
</feature>
<comment type="subcellular location">
    <subcellularLocation>
        <location evidence="1">Membrane</location>
        <topology evidence="1">Multi-pass membrane protein</topology>
    </subcellularLocation>
</comment>
<dbReference type="GO" id="GO:0033017">
    <property type="term" value="C:sarcoplasmic reticulum membrane"/>
    <property type="evidence" value="ECO:0007669"/>
    <property type="project" value="TreeGrafter"/>
</dbReference>
<feature type="compositionally biased region" description="Polar residues" evidence="5">
    <location>
        <begin position="1"/>
        <end position="12"/>
    </location>
</feature>
<dbReference type="InterPro" id="IPR005821">
    <property type="entry name" value="Ion_trans_dom"/>
</dbReference>
<organism evidence="9">
    <name type="scientific">Schistosoma japonicum</name>
    <name type="common">Blood fluke</name>
    <dbReference type="NCBI Taxonomy" id="6182"/>
    <lineage>
        <taxon>Eukaryota</taxon>
        <taxon>Metazoa</taxon>
        <taxon>Spiralia</taxon>
        <taxon>Lophotrochozoa</taxon>
        <taxon>Platyhelminthes</taxon>
        <taxon>Trematoda</taxon>
        <taxon>Digenea</taxon>
        <taxon>Strigeidida</taxon>
        <taxon>Schistosomatoidea</taxon>
        <taxon>Schistosomatidae</taxon>
        <taxon>Schistosoma</taxon>
    </lineage>
</organism>
<evidence type="ECO:0000313" key="9">
    <source>
        <dbReference type="EMBL" id="CAX69439.1"/>
    </source>
</evidence>
<feature type="region of interest" description="Disordered" evidence="5">
    <location>
        <begin position="1"/>
        <end position="22"/>
    </location>
</feature>
<dbReference type="EMBL" id="FN313705">
    <property type="protein sequence ID" value="CAX69439.1"/>
    <property type="molecule type" value="mRNA"/>
</dbReference>
<reference evidence="9" key="2">
    <citation type="submission" date="2009-03" db="EMBL/GenBank/DDBJ databases">
        <authorList>
            <person name="Gang L."/>
        </authorList>
    </citation>
    <scope>NUCLEOTIDE SEQUENCE</scope>
    <source>
        <strain evidence="9">Anhui</strain>
    </source>
</reference>
<feature type="domain" description="Ryanodine Receptor TM 4-6" evidence="8">
    <location>
        <begin position="96"/>
        <end position="210"/>
    </location>
</feature>
<feature type="domain" description="Ion transport" evidence="7">
    <location>
        <begin position="317"/>
        <end position="478"/>
    </location>
</feature>
<dbReference type="InterPro" id="IPR009460">
    <property type="entry name" value="Ryanrecept_TM4-6"/>
</dbReference>
<dbReference type="Pfam" id="PF00520">
    <property type="entry name" value="Ion_trans"/>
    <property type="match status" value="1"/>
</dbReference>
<keyword evidence="2 6" id="KW-0812">Transmembrane</keyword>
<keyword evidence="9" id="KW-0675">Receptor</keyword>
<dbReference type="PANTHER" id="PTHR46399:SF8">
    <property type="entry name" value="B30.2_SPRY DOMAIN-CONTAINING PROTEIN"/>
    <property type="match status" value="1"/>
</dbReference>
<dbReference type="GO" id="GO:0006874">
    <property type="term" value="P:intracellular calcium ion homeostasis"/>
    <property type="evidence" value="ECO:0007669"/>
    <property type="project" value="InterPro"/>
</dbReference>
<feature type="compositionally biased region" description="Low complexity" evidence="5">
    <location>
        <begin position="61"/>
        <end position="70"/>
    </location>
</feature>
<evidence type="ECO:0000256" key="6">
    <source>
        <dbReference type="SAM" id="Phobius"/>
    </source>
</evidence>